<accession>A0ABN6NH94</accession>
<evidence type="ECO:0000313" key="2">
    <source>
        <dbReference type="Proteomes" id="UP000831120"/>
    </source>
</evidence>
<dbReference type="EMBL" id="AP025593">
    <property type="protein sequence ID" value="BDG16966.1"/>
    <property type="molecule type" value="Genomic_DNA"/>
</dbReference>
<keyword evidence="2" id="KW-1185">Reference proteome</keyword>
<gene>
    <name evidence="1" type="ORF">TbrSNM41_17000</name>
</gene>
<organism evidence="1 2">
    <name type="scientific">Thermus brockianus</name>
    <dbReference type="NCBI Taxonomy" id="56956"/>
    <lineage>
        <taxon>Bacteria</taxon>
        <taxon>Thermotogati</taxon>
        <taxon>Deinococcota</taxon>
        <taxon>Deinococci</taxon>
        <taxon>Thermales</taxon>
        <taxon>Thermaceae</taxon>
        <taxon>Thermus</taxon>
    </lineage>
</organism>
<evidence type="ECO:0008006" key="3">
    <source>
        <dbReference type="Google" id="ProtNLM"/>
    </source>
</evidence>
<name>A0ABN6NH94_THEBO</name>
<proteinExistence type="predicted"/>
<protein>
    <recommendedName>
        <fullName evidence="3">Zinc-ribbon domain-containing protein</fullName>
    </recommendedName>
</protein>
<dbReference type="Proteomes" id="UP000831120">
    <property type="component" value="Chromosome"/>
</dbReference>
<sequence length="61" mass="7257">MSRSAKTCEWWQDSDGVWWTSCDESFVFYEGGPAFNGFRHCPYCGRPLEERPYQEEPLEEE</sequence>
<reference evidence="1 2" key="1">
    <citation type="journal article" date="2022" name="Microbiol. Resour. Announc.">
        <title>Complete Genome Sequences of Thermus Strains Isolated from Senami Hot Spring in Japan.</title>
        <authorList>
            <person name="Miyazaki K."/>
        </authorList>
    </citation>
    <scope>NUCLEOTIDE SEQUENCE [LARGE SCALE GENOMIC DNA]</scope>
    <source>
        <strain evidence="1 2">SNM4-1</strain>
    </source>
</reference>
<evidence type="ECO:0000313" key="1">
    <source>
        <dbReference type="EMBL" id="BDG16966.1"/>
    </source>
</evidence>